<dbReference type="AlphaFoldDB" id="A0A916JDY2"/>
<proteinExistence type="predicted"/>
<protein>
    <submittedName>
        <fullName evidence="1">Uncharacterized protein</fullName>
    </submittedName>
</protein>
<sequence>MRDYRSTIELFSVELIDYFSGWLLKNKDKFDIITIALSPECCGSWDNSVNMANRILKPLNLKIDI</sequence>
<accession>A0A916JDY2</accession>
<evidence type="ECO:0000313" key="2">
    <source>
        <dbReference type="Proteomes" id="UP000680038"/>
    </source>
</evidence>
<organism evidence="1 2">
    <name type="scientific">Dyadobacter helix</name>
    <dbReference type="NCBI Taxonomy" id="2822344"/>
    <lineage>
        <taxon>Bacteria</taxon>
        <taxon>Pseudomonadati</taxon>
        <taxon>Bacteroidota</taxon>
        <taxon>Cytophagia</taxon>
        <taxon>Cytophagales</taxon>
        <taxon>Spirosomataceae</taxon>
        <taxon>Dyadobacter</taxon>
    </lineage>
</organism>
<reference evidence="1" key="1">
    <citation type="submission" date="2021-04" db="EMBL/GenBank/DDBJ databases">
        <authorList>
            <person name="Rodrigo-Torres L."/>
            <person name="Arahal R. D."/>
            <person name="Lucena T."/>
        </authorList>
    </citation>
    <scope>NUCLEOTIDE SEQUENCE</scope>
    <source>
        <strain evidence="1">CECT 9275</strain>
    </source>
</reference>
<name>A0A916JDY2_9BACT</name>
<gene>
    <name evidence="1" type="ORF">DYBT9275_03713</name>
</gene>
<comment type="caution">
    <text evidence="1">The sequence shown here is derived from an EMBL/GenBank/DDBJ whole genome shotgun (WGS) entry which is preliminary data.</text>
</comment>
<keyword evidence="2" id="KW-1185">Reference proteome</keyword>
<dbReference type="EMBL" id="CAJRAF010000002">
    <property type="protein sequence ID" value="CAG5006047.1"/>
    <property type="molecule type" value="Genomic_DNA"/>
</dbReference>
<evidence type="ECO:0000313" key="1">
    <source>
        <dbReference type="EMBL" id="CAG5006047.1"/>
    </source>
</evidence>
<dbReference type="Proteomes" id="UP000680038">
    <property type="component" value="Unassembled WGS sequence"/>
</dbReference>